<evidence type="ECO:0000313" key="4">
    <source>
        <dbReference type="EMBL" id="KAF2142276.1"/>
    </source>
</evidence>
<feature type="domain" description="GPI inositol-deacylase winged helix" evidence="2">
    <location>
        <begin position="177"/>
        <end position="244"/>
    </location>
</feature>
<evidence type="ECO:0000313" key="5">
    <source>
        <dbReference type="Proteomes" id="UP000799438"/>
    </source>
</evidence>
<evidence type="ECO:0000259" key="3">
    <source>
        <dbReference type="Pfam" id="PF24883"/>
    </source>
</evidence>
<dbReference type="EMBL" id="ML995485">
    <property type="protein sequence ID" value="KAF2142276.1"/>
    <property type="molecule type" value="Genomic_DNA"/>
</dbReference>
<dbReference type="Pfam" id="PF24883">
    <property type="entry name" value="NPHP3_N"/>
    <property type="match status" value="1"/>
</dbReference>
<sequence length="403" mass="45491">NAWVALSEILTNILNDANLEKTCLIIDALDECTIDLPELLDFIARNSSKSPRVKWIVSSRNQPDIEEGLEKPSQEGKLSLELNAKWVSQAVDTFISHKVTQLARNKGYDRETTQAVREHLKKNANDTFLWVALVCQELGTVPAWKANNVVGSFPRGLDDLYAQMMRQINASDDVFIYKQILASVAIVYRPVTIKELTSLVTQLQGPARYPGALQDILSSCGSFLTVREETVYFVHQSAKDFLLTKPSPETPNGAFDELFPSGKPKAHHSIFSRSLDVMSGTLRRDMYDLKELGYPAEQIRQPNPDPLAASRYACFYWIDHLIDSDLNVLSEHATTLQDGGSVDTFLTQKYLYWLESLSLFKDMSKGIDSITKLEKLVQKTSNSVKLIRFRHMRLHSYSAQKVA</sequence>
<dbReference type="RefSeq" id="XP_033397988.1">
    <property type="nucleotide sequence ID" value="XM_033541140.1"/>
</dbReference>
<evidence type="ECO:0000259" key="2">
    <source>
        <dbReference type="Pfam" id="PF22939"/>
    </source>
</evidence>
<proteinExistence type="predicted"/>
<feature type="non-terminal residue" evidence="4">
    <location>
        <position position="1"/>
    </location>
</feature>
<dbReference type="InterPro" id="IPR056884">
    <property type="entry name" value="NPHP3-like_N"/>
</dbReference>
<protein>
    <submittedName>
        <fullName evidence="4">Uncharacterized protein</fullName>
    </submittedName>
</protein>
<accession>A0A6A6BDX2</accession>
<evidence type="ECO:0000256" key="1">
    <source>
        <dbReference type="ARBA" id="ARBA00022737"/>
    </source>
</evidence>
<organism evidence="4 5">
    <name type="scientific">Aplosporella prunicola CBS 121167</name>
    <dbReference type="NCBI Taxonomy" id="1176127"/>
    <lineage>
        <taxon>Eukaryota</taxon>
        <taxon>Fungi</taxon>
        <taxon>Dikarya</taxon>
        <taxon>Ascomycota</taxon>
        <taxon>Pezizomycotina</taxon>
        <taxon>Dothideomycetes</taxon>
        <taxon>Dothideomycetes incertae sedis</taxon>
        <taxon>Botryosphaeriales</taxon>
        <taxon>Aplosporellaceae</taxon>
        <taxon>Aplosporella</taxon>
    </lineage>
</organism>
<dbReference type="PANTHER" id="PTHR10039">
    <property type="entry name" value="AMELOGENIN"/>
    <property type="match status" value="1"/>
</dbReference>
<reference evidence="4" key="1">
    <citation type="journal article" date="2020" name="Stud. Mycol.">
        <title>101 Dothideomycetes genomes: a test case for predicting lifestyles and emergence of pathogens.</title>
        <authorList>
            <person name="Haridas S."/>
            <person name="Albert R."/>
            <person name="Binder M."/>
            <person name="Bloem J."/>
            <person name="Labutti K."/>
            <person name="Salamov A."/>
            <person name="Andreopoulos B."/>
            <person name="Baker S."/>
            <person name="Barry K."/>
            <person name="Bills G."/>
            <person name="Bluhm B."/>
            <person name="Cannon C."/>
            <person name="Castanera R."/>
            <person name="Culley D."/>
            <person name="Daum C."/>
            <person name="Ezra D."/>
            <person name="Gonzalez J."/>
            <person name="Henrissat B."/>
            <person name="Kuo A."/>
            <person name="Liang C."/>
            <person name="Lipzen A."/>
            <person name="Lutzoni F."/>
            <person name="Magnuson J."/>
            <person name="Mondo S."/>
            <person name="Nolan M."/>
            <person name="Ohm R."/>
            <person name="Pangilinan J."/>
            <person name="Park H.-J."/>
            <person name="Ramirez L."/>
            <person name="Alfaro M."/>
            <person name="Sun H."/>
            <person name="Tritt A."/>
            <person name="Yoshinaga Y."/>
            <person name="Zwiers L.-H."/>
            <person name="Turgeon B."/>
            <person name="Goodwin S."/>
            <person name="Spatafora J."/>
            <person name="Crous P."/>
            <person name="Grigoriev I."/>
        </authorList>
    </citation>
    <scope>NUCLEOTIDE SEQUENCE</scope>
    <source>
        <strain evidence="4">CBS 121167</strain>
    </source>
</reference>
<keyword evidence="5" id="KW-1185">Reference proteome</keyword>
<keyword evidence="1" id="KW-0677">Repeat</keyword>
<dbReference type="GeneID" id="54298636"/>
<dbReference type="Pfam" id="PF22939">
    <property type="entry name" value="WHD_GPIID"/>
    <property type="match status" value="1"/>
</dbReference>
<name>A0A6A6BDX2_9PEZI</name>
<dbReference type="PANTHER" id="PTHR10039:SF14">
    <property type="entry name" value="NACHT DOMAIN-CONTAINING PROTEIN"/>
    <property type="match status" value="1"/>
</dbReference>
<feature type="domain" description="Nephrocystin 3-like N-terminal" evidence="3">
    <location>
        <begin position="6"/>
        <end position="60"/>
    </location>
</feature>
<dbReference type="OrthoDB" id="538223at2759"/>
<dbReference type="AlphaFoldDB" id="A0A6A6BDX2"/>
<gene>
    <name evidence="4" type="ORF">K452DRAFT_29125</name>
</gene>
<dbReference type="Proteomes" id="UP000799438">
    <property type="component" value="Unassembled WGS sequence"/>
</dbReference>
<dbReference type="InterPro" id="IPR054471">
    <property type="entry name" value="GPIID_WHD"/>
</dbReference>